<name>A0ACC2BM67_DIPCM</name>
<organism evidence="1 2">
    <name type="scientific">Diphasiastrum complanatum</name>
    <name type="common">Issler's clubmoss</name>
    <name type="synonym">Lycopodium complanatum</name>
    <dbReference type="NCBI Taxonomy" id="34168"/>
    <lineage>
        <taxon>Eukaryota</taxon>
        <taxon>Viridiplantae</taxon>
        <taxon>Streptophyta</taxon>
        <taxon>Embryophyta</taxon>
        <taxon>Tracheophyta</taxon>
        <taxon>Lycopodiopsida</taxon>
        <taxon>Lycopodiales</taxon>
        <taxon>Lycopodiaceae</taxon>
        <taxon>Lycopodioideae</taxon>
        <taxon>Diphasiastrum</taxon>
    </lineage>
</organism>
<evidence type="ECO:0000313" key="2">
    <source>
        <dbReference type="Proteomes" id="UP001162992"/>
    </source>
</evidence>
<sequence length="460" mass="50774">MDAGSAAAFYAGTVLLRKTFEAVAQRSVSSLFSRLHSRFRGQSQLQSLQKELEARLQVLSLPVDMCVQYVLHGNTALQGALDMALRLINDIVTFQEELEAQSYNESIAKLSPADAVSRLESFLTKLDAILPYLSVAMNALSLLRMSNHDLSPSRLIEASHMVRTADTRQGVITSICGKLHKFETCLTLPRWQEKLISCNATFRRTCLSSGNGYKDYEMVITAEEDNGDVQTCISVPITNICALGSSTLHVLGLGEHELEPVLLLDVALPTADSTSDNLPSTPVKETSDKLVHYALQYFDSATKEENCPYVMTQQESRVCEDGGWEHSTSGSHNDDTNANMVFASRISKLGILEYALKLCMLQVLEEKDHWLLSDERIKMFFADPRFVCEPVANTQRPQSDYKHESSASSSTPKKSTLGQSSLSRTLIGSVPVSSRLSVRKLSVADMLFDLKLESGSSTKP</sequence>
<gene>
    <name evidence="1" type="ORF">O6H91_14G019700</name>
</gene>
<accession>A0ACC2BM67</accession>
<keyword evidence="2" id="KW-1185">Reference proteome</keyword>
<evidence type="ECO:0000313" key="1">
    <source>
        <dbReference type="EMBL" id="KAJ7530798.1"/>
    </source>
</evidence>
<dbReference type="Proteomes" id="UP001162992">
    <property type="component" value="Chromosome 14"/>
</dbReference>
<comment type="caution">
    <text evidence="1">The sequence shown here is derived from an EMBL/GenBank/DDBJ whole genome shotgun (WGS) entry which is preliminary data.</text>
</comment>
<dbReference type="EMBL" id="CM055105">
    <property type="protein sequence ID" value="KAJ7530798.1"/>
    <property type="molecule type" value="Genomic_DNA"/>
</dbReference>
<reference evidence="2" key="1">
    <citation type="journal article" date="2024" name="Proc. Natl. Acad. Sci. U.S.A.">
        <title>Extraordinary preservation of gene collinearity over three hundred million years revealed in homosporous lycophytes.</title>
        <authorList>
            <person name="Li C."/>
            <person name="Wickell D."/>
            <person name="Kuo L.Y."/>
            <person name="Chen X."/>
            <person name="Nie B."/>
            <person name="Liao X."/>
            <person name="Peng D."/>
            <person name="Ji J."/>
            <person name="Jenkins J."/>
            <person name="Williams M."/>
            <person name="Shu S."/>
            <person name="Plott C."/>
            <person name="Barry K."/>
            <person name="Rajasekar S."/>
            <person name="Grimwood J."/>
            <person name="Han X."/>
            <person name="Sun S."/>
            <person name="Hou Z."/>
            <person name="He W."/>
            <person name="Dai G."/>
            <person name="Sun C."/>
            <person name="Schmutz J."/>
            <person name="Leebens-Mack J.H."/>
            <person name="Li F.W."/>
            <person name="Wang L."/>
        </authorList>
    </citation>
    <scope>NUCLEOTIDE SEQUENCE [LARGE SCALE GENOMIC DNA]</scope>
    <source>
        <strain evidence="2">cv. PW_Plant_1</strain>
    </source>
</reference>
<protein>
    <submittedName>
        <fullName evidence="1">Uncharacterized protein</fullName>
    </submittedName>
</protein>
<proteinExistence type="predicted"/>